<evidence type="ECO:0000313" key="1">
    <source>
        <dbReference type="EMBL" id="CAJ36091.1"/>
    </source>
</evidence>
<protein>
    <recommendedName>
        <fullName evidence="3">Bacteriocin-protection protein, YdeI/OmpD-associated family</fullName>
    </recommendedName>
</protein>
<dbReference type="Proteomes" id="UP000000663">
    <property type="component" value="Chromosome"/>
</dbReference>
<dbReference type="eggNOG" id="arCOG10241">
    <property type="taxonomic scope" value="Archaea"/>
</dbReference>
<dbReference type="EMBL" id="AM114193">
    <property type="protein sequence ID" value="CAJ36091.1"/>
    <property type="molecule type" value="Genomic_DNA"/>
</dbReference>
<reference evidence="1 2" key="1">
    <citation type="journal article" date="2006" name="Science">
        <title>Genome of rice cluster I archaea -- the key methane producers in the rice rhizosphere.</title>
        <authorList>
            <person name="Erkel C."/>
            <person name="Kube M."/>
            <person name="Reinhardt R."/>
            <person name="Liesack W."/>
        </authorList>
    </citation>
    <scope>NUCLEOTIDE SEQUENCE [LARGE SCALE GENOMIC DNA]</scope>
    <source>
        <strain evidence="2">DSM 22066 / NBRC 105507 / MRE50</strain>
    </source>
</reference>
<evidence type="ECO:0008006" key="3">
    <source>
        <dbReference type="Google" id="ProtNLM"/>
    </source>
</evidence>
<evidence type="ECO:0000313" key="2">
    <source>
        <dbReference type="Proteomes" id="UP000000663"/>
    </source>
</evidence>
<dbReference type="AlphaFoldDB" id="Q0W6A2"/>
<dbReference type="STRING" id="351160.RCIX701"/>
<sequence length="206" mass="24162">MLRDHTSTVMARIDPDDGIPDSVYCATREEWREWLAENHDKRKSVWLIYYKKNSGKPRVSYDDAVDEAICFGWIDSTARKVDDERYAQKFTPRNARSEWSEINLRRAERLIAEGRMTEAGMARYRNPRKVRELHQVDERGEVVIPEDLLRAIQENPAASAYFGGLAQSHKKHYVRWINDARRPETRARRIVEAVSLLARNLKYGEK</sequence>
<organism evidence="1 2">
    <name type="scientific">Methanocella arvoryzae (strain DSM 22066 / NBRC 105507 / MRE50)</name>
    <dbReference type="NCBI Taxonomy" id="351160"/>
    <lineage>
        <taxon>Archaea</taxon>
        <taxon>Methanobacteriati</taxon>
        <taxon>Methanobacteriota</taxon>
        <taxon>Stenosarchaea group</taxon>
        <taxon>Methanomicrobia</taxon>
        <taxon>Methanocellales</taxon>
        <taxon>Methanocellaceae</taxon>
        <taxon>Methanocella</taxon>
    </lineage>
</organism>
<name>Q0W6A2_METAR</name>
<dbReference type="Pfam" id="PF13376">
    <property type="entry name" value="OmdA"/>
    <property type="match status" value="1"/>
</dbReference>
<keyword evidence="2" id="KW-1185">Reference proteome</keyword>
<accession>Q0W6A2</accession>
<proteinExistence type="predicted"/>
<dbReference type="PATRIC" id="fig|351160.9.peg.2147"/>
<dbReference type="KEGG" id="rci:RCIX701"/>
<gene>
    <name evidence="1" type="ORF">RCIX701</name>
</gene>